<gene>
    <name evidence="1" type="primary">rlmL_15</name>
    <name evidence="1" type="ORF">CM83_53678</name>
</gene>
<feature type="non-terminal residue" evidence="1">
    <location>
        <position position="136"/>
    </location>
</feature>
<keyword evidence="1" id="KW-0489">Methyltransferase</keyword>
<dbReference type="Pfam" id="PF14223">
    <property type="entry name" value="Retrotran_gag_2"/>
    <property type="match status" value="1"/>
</dbReference>
<reference evidence="1" key="1">
    <citation type="journal article" date="2014" name="PLoS ONE">
        <title>Transcriptome-Based Identification of ABC Transporters in the Western Tarnished Plant Bug Lygus hesperus.</title>
        <authorList>
            <person name="Hull J.J."/>
            <person name="Chaney K."/>
            <person name="Geib S.M."/>
            <person name="Fabrick J.A."/>
            <person name="Brent C.S."/>
            <person name="Walsh D."/>
            <person name="Lavine L.C."/>
        </authorList>
    </citation>
    <scope>NUCLEOTIDE SEQUENCE</scope>
</reference>
<organism evidence="1">
    <name type="scientific">Lygus hesperus</name>
    <name type="common">Western plant bug</name>
    <dbReference type="NCBI Taxonomy" id="30085"/>
    <lineage>
        <taxon>Eukaryota</taxon>
        <taxon>Metazoa</taxon>
        <taxon>Ecdysozoa</taxon>
        <taxon>Arthropoda</taxon>
        <taxon>Hexapoda</taxon>
        <taxon>Insecta</taxon>
        <taxon>Pterygota</taxon>
        <taxon>Neoptera</taxon>
        <taxon>Paraneoptera</taxon>
        <taxon>Hemiptera</taxon>
        <taxon>Heteroptera</taxon>
        <taxon>Panheteroptera</taxon>
        <taxon>Cimicomorpha</taxon>
        <taxon>Miridae</taxon>
        <taxon>Mirini</taxon>
        <taxon>Lygus</taxon>
    </lineage>
</organism>
<name>A0A0A9WDX2_LYGHE</name>
<keyword evidence="1" id="KW-0808">Transferase</keyword>
<accession>A0A0A9WDX2</accession>
<dbReference type="GO" id="GO:0008168">
    <property type="term" value="F:methyltransferase activity"/>
    <property type="evidence" value="ECO:0007669"/>
    <property type="project" value="UniProtKB-KW"/>
</dbReference>
<reference evidence="1" key="2">
    <citation type="submission" date="2014-07" db="EMBL/GenBank/DDBJ databases">
        <authorList>
            <person name="Hull J."/>
        </authorList>
    </citation>
    <scope>NUCLEOTIDE SEQUENCE</scope>
</reference>
<protein>
    <submittedName>
        <fullName evidence="1">Ribosomal RNA large subunit methyltransferase L</fullName>
    </submittedName>
</protein>
<dbReference type="EMBL" id="GBHO01038891">
    <property type="protein sequence ID" value="JAG04713.1"/>
    <property type="molecule type" value="Transcribed_RNA"/>
</dbReference>
<proteinExistence type="predicted"/>
<dbReference type="AlphaFoldDB" id="A0A0A9WDX2"/>
<evidence type="ECO:0000313" key="1">
    <source>
        <dbReference type="EMBL" id="JAG04713.1"/>
    </source>
</evidence>
<sequence length="136" mass="15173">MSSASVRGYPPISRLSGVDDYNSWKFAVKNILIKEKTWLYVTGDAYRLKTEVTKGSEADSTPIKKLVEELKIESGGQITLNDLEKDADALATICLYVEPHIYPYITNCKTAKAAWDELAKAFEDKGLNRRIGLLDA</sequence>
<dbReference type="GO" id="GO:0032259">
    <property type="term" value="P:methylation"/>
    <property type="evidence" value="ECO:0007669"/>
    <property type="project" value="UniProtKB-KW"/>
</dbReference>